<name>A0A9B0AHX0_9BURK</name>
<dbReference type="InterPro" id="IPR015919">
    <property type="entry name" value="Cadherin-like_sf"/>
</dbReference>
<dbReference type="PANTHER" id="PTHR24025:SF23">
    <property type="entry name" value="NEURAL-CADHERIN"/>
    <property type="match status" value="1"/>
</dbReference>
<evidence type="ECO:0000256" key="10">
    <source>
        <dbReference type="SAM" id="MobiDB-lite"/>
    </source>
</evidence>
<dbReference type="SMART" id="SM00736">
    <property type="entry name" value="CADG"/>
    <property type="match status" value="2"/>
</dbReference>
<dbReference type="Gene3D" id="2.60.120.260">
    <property type="entry name" value="Galactose-binding domain-like"/>
    <property type="match status" value="1"/>
</dbReference>
<evidence type="ECO:0000313" key="13">
    <source>
        <dbReference type="Proteomes" id="UP000675920"/>
    </source>
</evidence>
<dbReference type="RefSeq" id="WP_156924234.1">
    <property type="nucleotide sequence ID" value="NZ_AXWS01000001.1"/>
</dbReference>
<comment type="subcellular location">
    <subcellularLocation>
        <location evidence="1">Membrane</location>
    </subcellularLocation>
</comment>
<dbReference type="GO" id="GO:0005911">
    <property type="term" value="C:cell-cell junction"/>
    <property type="evidence" value="ECO:0007669"/>
    <property type="project" value="TreeGrafter"/>
</dbReference>
<dbReference type="PRINTS" id="PR00205">
    <property type="entry name" value="CADHERIN"/>
</dbReference>
<evidence type="ECO:0000256" key="6">
    <source>
        <dbReference type="ARBA" id="ARBA00022837"/>
    </source>
</evidence>
<dbReference type="PROSITE" id="PS51829">
    <property type="entry name" value="P_HOMO_B"/>
    <property type="match status" value="1"/>
</dbReference>
<evidence type="ECO:0000256" key="7">
    <source>
        <dbReference type="ARBA" id="ARBA00022889"/>
    </source>
</evidence>
<sequence length="1669" mass="164633">MASWFSKHARGKSDDAGSRCKTPAGTASPPRGPLMLALEPRMMFDASVAVVADAAAEATHDAVTAAAGSTARPHDANVAEGSGATIAGTADDQTGGTSGSGHDQATRSATDTSSGADTPARADTTAATITSLATLGADALQLGKSDAGTAIVVIDASVDEPDAIVAALPAGTEVIRLNADSDGLAQLSAALAGRGGIGSIQIVTEGTTAALRLGNTWVDRTALDAHSTQLAAIGAALAADGDILVYGCKTADGADGRAFIDEFARLTGADVAASTDWTGAASLGGNWTLEYANGDINHGQLLDATSAAGYDHLLNTLAAGDIVIIGWGRANPVSQGEVYLMSLVDVPAGTTIALTDLGWDNSTGAFQASPNTSEGRLVWTLSSTLQAGDVVKVLIYPSSGGAAITNITDGTTISAGDYATSGWSNSNYVFNANGDSVFIYQDSPANPYFIFGVNTSQGGSPYTVDSSGWNQQVSSNGDALSMLPNGTGSQNALVNGSTAVGFPQQSLNNNLQYNGSTVGTDRAGWLARITDRNNWNGVDLTATETATNSIGTTTGSFGLITAPNHTPTLSLDSGSTSYTENGSAIVVSGGATASDTDGNWNGGTVRLSLGVNGSATDVLGIGASGGITVSGTTVSYGGTAIGTLSAATGSLSGSTVTGSASSALLVTLNGSATDAAVQALVRAFTFANSSDDPGSGTRTVTVAVADALNASASASRSITVTPTNDAPTDITLSNTTVAENSSTPATVGTLGTTDPDSGNTFTYTIVGGADQASFDISGGTLRFASGATLDYETQNSYSVTVRSTDQGGLSTDKTFTVTLSNVNDGPTRVSLSSSGLDASTATANATVGTLTATDPDAGDTLTFSLALGNGSNDADNGLFTISGNTLRVGAGGLAAGTYHVMVRATDSGGYYVNQALVITIATPNVAPTLVLDSGNASFAENGSAIAVSGGATVSDAESNWNGGSVTLALTANGNSSDVLALDTSGSVALAGTTVSVGGTAVGTLSAGSGTLSGATVSGSAAASLVVTLNASATDADVQAIVRALTFGNSGDNPGGATRTLSVTVADNAAGSSRQTRDIAVTPVNDAPTASGGSYSLPSTDEDTASTPVAVASLLGNYSTADADGDTLGIAITAASGNGHWQYSTDGASWTNVGSASASAAVLLDATTRLRYVGDGVHGETVTRPSVSFVAWDGSTGSASVNGTPATADTGASTAFSTGTLTADISVAEVNDAPVLADTTLTLTVEEDSGAPVGAVGSSLADFMGGVSDIDGDTPLGVAISSADEALGTWYYTTDGGGSWNALGAVSESSALLLANDGSTRLFFQTSAGVTGTTSAALGLHAWDGTEGSAGSRADLTHSTTYTSSSGAVIPVSGTSGPASPYPLTISVGGVGTITDVSVTLTGLTHTFAADLDILLVGPDGTGVILMSDVSGRPSNANLTFSDSAAGTMISATGSGTYRPTNVGLAVDTFTGVSGSFGTSLSAFQGGSVNGNWSLYIVDDTGGDVGTLAGWSLTLGTGPSSAFSSNTDTVSVTVTESPKAPVLTPTAPAFTGITEDDSANAGQTVADLLGSSVTDGNTGAVQGIAITGLDAGNGSWEYSLDGTTWTAVGSVSDSAALLLRASDHLRFVPDGNNADSASLTYRAWDQSGATAGLEGTTADTTTHGGRTAFS</sequence>
<feature type="region of interest" description="Disordered" evidence="10">
    <location>
        <begin position="86"/>
        <end position="121"/>
    </location>
</feature>
<dbReference type="Proteomes" id="UP000675920">
    <property type="component" value="Unplaced"/>
</dbReference>
<feature type="region of interest" description="Disordered" evidence="10">
    <location>
        <begin position="1650"/>
        <end position="1669"/>
    </location>
</feature>
<feature type="compositionally biased region" description="Polar residues" evidence="10">
    <location>
        <begin position="91"/>
        <end position="115"/>
    </location>
</feature>
<keyword evidence="5" id="KW-0378">Hydrolase</keyword>
<evidence type="ECO:0000256" key="1">
    <source>
        <dbReference type="ARBA" id="ARBA00004370"/>
    </source>
</evidence>
<dbReference type="InterPro" id="IPR002126">
    <property type="entry name" value="Cadherin-like_dom"/>
</dbReference>
<dbReference type="SMART" id="SM00112">
    <property type="entry name" value="CA"/>
    <property type="match status" value="1"/>
</dbReference>
<dbReference type="Pfam" id="PF01483">
    <property type="entry name" value="P_proprotein"/>
    <property type="match status" value="1"/>
</dbReference>
<evidence type="ECO:0000256" key="9">
    <source>
        <dbReference type="ARBA" id="ARBA00023136"/>
    </source>
</evidence>
<evidence type="ECO:0000256" key="2">
    <source>
        <dbReference type="ARBA" id="ARBA00022670"/>
    </source>
</evidence>
<dbReference type="PROSITE" id="PS50268">
    <property type="entry name" value="CADHERIN_2"/>
    <property type="match status" value="2"/>
</dbReference>
<feature type="domain" description="Cadherin" evidence="11">
    <location>
        <begin position="729"/>
        <end position="828"/>
    </location>
</feature>
<feature type="region of interest" description="Disordered" evidence="10">
    <location>
        <begin position="1067"/>
        <end position="1102"/>
    </location>
</feature>
<dbReference type="InterPro" id="IPR008979">
    <property type="entry name" value="Galactose-bd-like_sf"/>
</dbReference>
<keyword evidence="7" id="KW-0130">Cell adhesion</keyword>
<dbReference type="GO" id="GO:0006508">
    <property type="term" value="P:proteolysis"/>
    <property type="evidence" value="ECO:0007669"/>
    <property type="project" value="UniProtKB-KW"/>
</dbReference>
<evidence type="ECO:0000256" key="4">
    <source>
        <dbReference type="ARBA" id="ARBA00022737"/>
    </source>
</evidence>
<dbReference type="CDD" id="cd11304">
    <property type="entry name" value="Cadherin_repeat"/>
    <property type="match status" value="2"/>
</dbReference>
<proteinExistence type="predicted"/>
<dbReference type="GO" id="GO:0016020">
    <property type="term" value="C:membrane"/>
    <property type="evidence" value="ECO:0007669"/>
    <property type="project" value="UniProtKB-SubCell"/>
</dbReference>
<dbReference type="SUPFAM" id="SSF49313">
    <property type="entry name" value="Cadherin-like"/>
    <property type="match status" value="2"/>
</dbReference>
<dbReference type="InterPro" id="IPR050971">
    <property type="entry name" value="Cadherin-domain_protein"/>
</dbReference>
<evidence type="ECO:0000313" key="14">
    <source>
        <dbReference type="RefSeq" id="WP_156924234.1"/>
    </source>
</evidence>
<dbReference type="InterPro" id="IPR040853">
    <property type="entry name" value="RapA2_cadherin-like"/>
</dbReference>
<protein>
    <submittedName>
        <fullName evidence="14">DUF4347 domain-containing protein</fullName>
    </submittedName>
</protein>
<evidence type="ECO:0000256" key="3">
    <source>
        <dbReference type="ARBA" id="ARBA00022692"/>
    </source>
</evidence>
<dbReference type="Pfam" id="PF00028">
    <property type="entry name" value="Cadherin"/>
    <property type="match status" value="1"/>
</dbReference>
<dbReference type="GO" id="GO:0007156">
    <property type="term" value="P:homophilic cell adhesion via plasma membrane adhesion molecules"/>
    <property type="evidence" value="ECO:0007669"/>
    <property type="project" value="InterPro"/>
</dbReference>
<dbReference type="GO" id="GO:0004252">
    <property type="term" value="F:serine-type endopeptidase activity"/>
    <property type="evidence" value="ECO:0007669"/>
    <property type="project" value="InterPro"/>
</dbReference>
<evidence type="ECO:0000259" key="11">
    <source>
        <dbReference type="PROSITE" id="PS50268"/>
    </source>
</evidence>
<keyword evidence="3" id="KW-0812">Transmembrane</keyword>
<feature type="domain" description="Cadherin" evidence="11">
    <location>
        <begin position="847"/>
        <end position="929"/>
    </location>
</feature>
<dbReference type="OrthoDB" id="8644638at2"/>
<dbReference type="InterPro" id="IPR002884">
    <property type="entry name" value="P_dom"/>
</dbReference>
<dbReference type="Gene3D" id="2.60.40.60">
    <property type="entry name" value="Cadherins"/>
    <property type="match status" value="2"/>
</dbReference>
<accession>A0A9B0AHX0</accession>
<feature type="non-terminal residue" evidence="14">
    <location>
        <position position="1669"/>
    </location>
</feature>
<organism evidence="13 14">
    <name type="scientific">Derxia gummosa DSM 723</name>
    <dbReference type="NCBI Taxonomy" id="1121388"/>
    <lineage>
        <taxon>Bacteria</taxon>
        <taxon>Pseudomonadati</taxon>
        <taxon>Pseudomonadota</taxon>
        <taxon>Betaproteobacteria</taxon>
        <taxon>Burkholderiales</taxon>
        <taxon>Alcaligenaceae</taxon>
        <taxon>Derxia</taxon>
    </lineage>
</organism>
<evidence type="ECO:0000256" key="5">
    <source>
        <dbReference type="ARBA" id="ARBA00022801"/>
    </source>
</evidence>
<keyword evidence="8" id="KW-1133">Transmembrane helix</keyword>
<dbReference type="PANTHER" id="PTHR24025">
    <property type="entry name" value="DESMOGLEIN FAMILY MEMBER"/>
    <property type="match status" value="1"/>
</dbReference>
<feature type="region of interest" description="Disordered" evidence="10">
    <location>
        <begin position="1"/>
        <end position="34"/>
    </location>
</feature>
<dbReference type="GO" id="GO:0005509">
    <property type="term" value="F:calcium ion binding"/>
    <property type="evidence" value="ECO:0007669"/>
    <property type="project" value="InterPro"/>
</dbReference>
<dbReference type="Pfam" id="PF17803">
    <property type="entry name" value="Cadherin_4"/>
    <property type="match status" value="1"/>
</dbReference>
<dbReference type="Pfam" id="PF14252">
    <property type="entry name" value="DUF4347"/>
    <property type="match status" value="1"/>
</dbReference>
<keyword evidence="13" id="KW-1185">Reference proteome</keyword>
<dbReference type="SUPFAM" id="SSF49785">
    <property type="entry name" value="Galactose-binding domain-like"/>
    <property type="match status" value="1"/>
</dbReference>
<feature type="domain" description="P/Homo B" evidence="12">
    <location>
        <begin position="1352"/>
        <end position="1521"/>
    </location>
</feature>
<evidence type="ECO:0000256" key="8">
    <source>
        <dbReference type="ARBA" id="ARBA00022989"/>
    </source>
</evidence>
<keyword evidence="2" id="KW-0645">Protease</keyword>
<reference evidence="14" key="1">
    <citation type="submission" date="2025-08" db="UniProtKB">
        <authorList>
            <consortium name="RefSeq"/>
        </authorList>
    </citation>
    <scope>IDENTIFICATION</scope>
</reference>
<dbReference type="InterPro" id="IPR025592">
    <property type="entry name" value="DUF4347"/>
</dbReference>
<keyword evidence="9" id="KW-0472">Membrane</keyword>
<keyword evidence="6" id="KW-0106">Calcium</keyword>
<keyword evidence="4" id="KW-0677">Repeat</keyword>
<evidence type="ECO:0000259" key="12">
    <source>
        <dbReference type="PROSITE" id="PS51829"/>
    </source>
</evidence>
<dbReference type="InterPro" id="IPR006644">
    <property type="entry name" value="Cadg"/>
</dbReference>